<evidence type="ECO:0000256" key="1">
    <source>
        <dbReference type="SAM" id="SignalP"/>
    </source>
</evidence>
<dbReference type="RefSeq" id="WP_252995932.1">
    <property type="nucleotide sequence ID" value="NZ_CP099717.1"/>
</dbReference>
<evidence type="ECO:0000313" key="3">
    <source>
        <dbReference type="Proteomes" id="UP001056890"/>
    </source>
</evidence>
<dbReference type="Proteomes" id="UP001056890">
    <property type="component" value="Chromosome"/>
</dbReference>
<dbReference type="AlphaFoldDB" id="A0AAE9MJQ1"/>
<protein>
    <submittedName>
        <fullName evidence="2">Uncharacterized protein</fullName>
    </submittedName>
</protein>
<organism evidence="2 3">
    <name type="scientific">Aeromonas encheleia</name>
    <dbReference type="NCBI Taxonomy" id="73010"/>
    <lineage>
        <taxon>Bacteria</taxon>
        <taxon>Pseudomonadati</taxon>
        <taxon>Pseudomonadota</taxon>
        <taxon>Gammaproteobacteria</taxon>
        <taxon>Aeromonadales</taxon>
        <taxon>Aeromonadaceae</taxon>
        <taxon>Aeromonas</taxon>
    </lineage>
</organism>
<name>A0AAE9MJQ1_9GAMM</name>
<dbReference type="EMBL" id="CP099717">
    <property type="protein sequence ID" value="USV58786.1"/>
    <property type="molecule type" value="Genomic_DNA"/>
</dbReference>
<gene>
    <name evidence="2" type="ORF">NHF51_06475</name>
</gene>
<reference evidence="2" key="1">
    <citation type="submission" date="2022-06" db="EMBL/GenBank/DDBJ databases">
        <title>Complete Genome of Aeromonas sp. Strain SOD01 Isolated from an Urban Freshwater Stream.</title>
        <authorList>
            <person name="Williams L.E."/>
            <person name="Brysgel T."/>
            <person name="Capestro E.M."/>
            <person name="Foltz G.V."/>
            <person name="Gardner A.E."/>
            <person name="Ingrassia J."/>
            <person name="Peterson E."/>
            <person name="Arruda J."/>
            <person name="Flaherty I."/>
            <person name="Hunt M."/>
            <person name="Pappas G."/>
            <person name="Ramsaran S."/>
            <person name="Rocha M."/>
        </authorList>
    </citation>
    <scope>NUCLEOTIDE SEQUENCE</scope>
    <source>
        <strain evidence="2">SOD01</strain>
    </source>
</reference>
<sequence length="160" mass="17704">MHDSRVYCLLSMLVLGGMMPAAPAMAYGEVGRWSTGWGQGTTEYAAVVDEQNQLYIACNDMRKVSMTATVNGKQYGSYAKQGFAIVIDDQRFDEPYETESQVGESNFFYLWDKLRSAKTIAIETADAQQLALPIQDAASVLPATHPKRRLWVSDLGQGSH</sequence>
<keyword evidence="1" id="KW-0732">Signal</keyword>
<evidence type="ECO:0000313" key="2">
    <source>
        <dbReference type="EMBL" id="USV58786.1"/>
    </source>
</evidence>
<keyword evidence="3" id="KW-1185">Reference proteome</keyword>
<feature type="signal peptide" evidence="1">
    <location>
        <begin position="1"/>
        <end position="26"/>
    </location>
</feature>
<feature type="chain" id="PRO_5042152093" evidence="1">
    <location>
        <begin position="27"/>
        <end position="160"/>
    </location>
</feature>
<proteinExistence type="predicted"/>
<accession>A0AAE9MJQ1</accession>